<evidence type="ECO:0000256" key="7">
    <source>
        <dbReference type="ARBA" id="ARBA00023136"/>
    </source>
</evidence>
<proteinExistence type="inferred from homology"/>
<comment type="subcellular location">
    <subcellularLocation>
        <location evidence="1 8">Cell membrane</location>
        <topology evidence="1 8">Multi-pass membrane protein</topology>
    </subcellularLocation>
</comment>
<keyword evidence="6 8" id="KW-1133">Transmembrane helix</keyword>
<dbReference type="Pfam" id="PF01925">
    <property type="entry name" value="TauE"/>
    <property type="match status" value="1"/>
</dbReference>
<dbReference type="OrthoDB" id="9800873at2"/>
<dbReference type="PANTHER" id="PTHR30269">
    <property type="entry name" value="TRANSMEMBRANE PROTEIN YFCA"/>
    <property type="match status" value="1"/>
</dbReference>
<comment type="caution">
    <text evidence="9">The sequence shown here is derived from an EMBL/GenBank/DDBJ whole genome shotgun (WGS) entry which is preliminary data.</text>
</comment>
<dbReference type="InterPro" id="IPR052017">
    <property type="entry name" value="TSUP"/>
</dbReference>
<protein>
    <recommendedName>
        <fullName evidence="8">Probable membrane transporter protein</fullName>
    </recommendedName>
</protein>
<feature type="transmembrane region" description="Helical" evidence="8">
    <location>
        <begin position="74"/>
        <end position="92"/>
    </location>
</feature>
<evidence type="ECO:0000256" key="4">
    <source>
        <dbReference type="ARBA" id="ARBA00022475"/>
    </source>
</evidence>
<keyword evidence="12" id="KW-1185">Reference proteome</keyword>
<dbReference type="InterPro" id="IPR002781">
    <property type="entry name" value="TM_pro_TauE-like"/>
</dbReference>
<feature type="transmembrane region" description="Helical" evidence="8">
    <location>
        <begin position="137"/>
        <end position="159"/>
    </location>
</feature>
<evidence type="ECO:0000313" key="9">
    <source>
        <dbReference type="EMBL" id="PKV13191.1"/>
    </source>
</evidence>
<accession>A0A2N3RL55</accession>
<feature type="transmembrane region" description="Helical" evidence="8">
    <location>
        <begin position="171"/>
        <end position="191"/>
    </location>
</feature>
<dbReference type="EMBL" id="PHKW01000002">
    <property type="protein sequence ID" value="PKV17468.1"/>
    <property type="molecule type" value="Genomic_DNA"/>
</dbReference>
<organism evidence="9 11">
    <name type="scientific">Xanthomonas prunicola</name>
    <dbReference type="NCBI Taxonomy" id="2053930"/>
    <lineage>
        <taxon>Bacteria</taxon>
        <taxon>Pseudomonadati</taxon>
        <taxon>Pseudomonadota</taxon>
        <taxon>Gammaproteobacteria</taxon>
        <taxon>Lysobacterales</taxon>
        <taxon>Lysobacteraceae</taxon>
        <taxon>Xanthomonas</taxon>
    </lineage>
</organism>
<feature type="transmembrane region" description="Helical" evidence="8">
    <location>
        <begin position="197"/>
        <end position="217"/>
    </location>
</feature>
<evidence type="ECO:0000256" key="6">
    <source>
        <dbReference type="ARBA" id="ARBA00022989"/>
    </source>
</evidence>
<dbReference type="PANTHER" id="PTHR30269:SF32">
    <property type="entry name" value="MEMBRANE TRANSPORTER PROTEIN-RELATED"/>
    <property type="match status" value="1"/>
</dbReference>
<keyword evidence="4 8" id="KW-1003">Cell membrane</keyword>
<name>A0A2N3RL55_9XANT</name>
<feature type="transmembrane region" description="Helical" evidence="8">
    <location>
        <begin position="99"/>
        <end position="117"/>
    </location>
</feature>
<keyword evidence="3" id="KW-0813">Transport</keyword>
<dbReference type="Proteomes" id="UP000233720">
    <property type="component" value="Unassembled WGS sequence"/>
</dbReference>
<feature type="transmembrane region" description="Helical" evidence="8">
    <location>
        <begin position="229"/>
        <end position="246"/>
    </location>
</feature>
<keyword evidence="7 8" id="KW-0472">Membrane</keyword>
<dbReference type="EMBL" id="PHKV01000002">
    <property type="protein sequence ID" value="PKV13191.1"/>
    <property type="molecule type" value="Genomic_DNA"/>
</dbReference>
<reference evidence="11 12" key="1">
    <citation type="submission" date="2017-11" db="EMBL/GenBank/DDBJ databases">
        <title>Xanthomonas prunicola sp. nov., a novel pathogen that affects nectarine (Prunus persica var. nectarine) trees.</title>
        <authorList>
            <person name="Lopez M."/>
            <person name="Lopez-Soriano P."/>
            <person name="Garita-Cambronero J."/>
            <person name="Beltran C."/>
            <person name="Taghouti G."/>
            <person name="Portier P."/>
            <person name="Cubero J."/>
            <person name="Fischer-Le Saux M."/>
            <person name="Marco-Noales E."/>
        </authorList>
    </citation>
    <scope>NUCLEOTIDE SEQUENCE [LARGE SCALE GENOMIC DNA]</scope>
    <source>
        <strain evidence="9 11">CFBP8353</strain>
        <strain evidence="10 12">CFBP8354</strain>
    </source>
</reference>
<dbReference type="RefSeq" id="WP_101362759.1">
    <property type="nucleotide sequence ID" value="NZ_PHKV01000002.1"/>
</dbReference>
<evidence type="ECO:0000256" key="3">
    <source>
        <dbReference type="ARBA" id="ARBA00022448"/>
    </source>
</evidence>
<evidence type="ECO:0000256" key="2">
    <source>
        <dbReference type="ARBA" id="ARBA00009142"/>
    </source>
</evidence>
<evidence type="ECO:0000313" key="10">
    <source>
        <dbReference type="EMBL" id="PKV17468.1"/>
    </source>
</evidence>
<evidence type="ECO:0000313" key="11">
    <source>
        <dbReference type="Proteomes" id="UP000233720"/>
    </source>
</evidence>
<sequence>METLHTHWRLIAGVFLLAGWVKGVAGMGLPTVAMGLLGLWLTPAEAATLLTLPSLVTNVQQAWGPDTATLLRRLWPLLATVTLGTWLSAGVLTGADPSLVRAGLGALLALYALLGLARRHWTMQARHEPWAGPLAGLATGLLSGATGVFVLPSLPYLTALQLPRERLIRSLGWCFGVATLALASALAWHGALPRAAIAPSLWALLPTAIGMWLGAWVRNRISAETFRRFFFTTLLVLGLQGVWQALA</sequence>
<evidence type="ECO:0000256" key="5">
    <source>
        <dbReference type="ARBA" id="ARBA00022692"/>
    </source>
</evidence>
<evidence type="ECO:0000256" key="8">
    <source>
        <dbReference type="RuleBase" id="RU363041"/>
    </source>
</evidence>
<keyword evidence="5 8" id="KW-0812">Transmembrane</keyword>
<comment type="similarity">
    <text evidence="2 8">Belongs to the 4-toluene sulfonate uptake permease (TSUP) (TC 2.A.102) family.</text>
</comment>
<evidence type="ECO:0000256" key="1">
    <source>
        <dbReference type="ARBA" id="ARBA00004651"/>
    </source>
</evidence>
<evidence type="ECO:0000313" key="12">
    <source>
        <dbReference type="Proteomes" id="UP000233748"/>
    </source>
</evidence>
<dbReference type="AlphaFoldDB" id="A0A2N3RL55"/>
<dbReference type="Proteomes" id="UP000233748">
    <property type="component" value="Unassembled WGS sequence"/>
</dbReference>
<dbReference type="GO" id="GO:0005886">
    <property type="term" value="C:plasma membrane"/>
    <property type="evidence" value="ECO:0007669"/>
    <property type="project" value="UniProtKB-SubCell"/>
</dbReference>
<gene>
    <name evidence="9" type="ORF">XpruCFBP8353_08005</name>
    <name evidence="10" type="ORF">XpruCFBP8354_08000</name>
</gene>